<feature type="region of interest" description="Disordered" evidence="1">
    <location>
        <begin position="1"/>
        <end position="34"/>
    </location>
</feature>
<dbReference type="EMBL" id="JAWLKJ010000002">
    <property type="protein sequence ID" value="MDV6299205.1"/>
    <property type="molecule type" value="Genomic_DNA"/>
</dbReference>
<dbReference type="Proteomes" id="UP001185873">
    <property type="component" value="Unassembled WGS sequence"/>
</dbReference>
<feature type="transmembrane region" description="Helical" evidence="2">
    <location>
        <begin position="77"/>
        <end position="96"/>
    </location>
</feature>
<name>A0AAE4TZG0_9ACTN</name>
<accession>A0AAE4TZG0</accession>
<gene>
    <name evidence="3" type="ORF">R3P82_08760</name>
</gene>
<proteinExistence type="predicted"/>
<sequence>MRNTLMLEERRPDDTGAPHPDVDTTPGVSRVDASSVDASSVDAPHATVLPAPLTTIIAVLAGGLIGIAAVYGVASRLAGSLTAVAAIVMVFAVTLAGPRVHAAARTELGRTIAVTLQAIGFGGVVGALVIAA</sequence>
<keyword evidence="2" id="KW-0472">Membrane</keyword>
<dbReference type="RefSeq" id="WP_317469760.1">
    <property type="nucleotide sequence ID" value="NZ_JAWLKJ010000002.1"/>
</dbReference>
<keyword evidence="2" id="KW-0812">Transmembrane</keyword>
<feature type="compositionally biased region" description="Basic and acidic residues" evidence="1">
    <location>
        <begin position="7"/>
        <end position="22"/>
    </location>
</feature>
<protein>
    <submittedName>
        <fullName evidence="3">Uncharacterized protein</fullName>
    </submittedName>
</protein>
<reference evidence="3" key="1">
    <citation type="submission" date="2023-10" db="EMBL/GenBank/DDBJ databases">
        <title>Development of a sustainable strategy for remediation of hydrocarbon-contaminated territories based on the waste exchange concept.</title>
        <authorList>
            <person name="Krivoruchko A."/>
        </authorList>
    </citation>
    <scope>NUCLEOTIDE SEQUENCE</scope>
    <source>
        <strain evidence="3">IEGM 1175</strain>
    </source>
</reference>
<organism evidence="3 4">
    <name type="scientific">Dietzia maris</name>
    <dbReference type="NCBI Taxonomy" id="37915"/>
    <lineage>
        <taxon>Bacteria</taxon>
        <taxon>Bacillati</taxon>
        <taxon>Actinomycetota</taxon>
        <taxon>Actinomycetes</taxon>
        <taxon>Mycobacteriales</taxon>
        <taxon>Dietziaceae</taxon>
        <taxon>Dietzia</taxon>
    </lineage>
</organism>
<evidence type="ECO:0000256" key="2">
    <source>
        <dbReference type="SAM" id="Phobius"/>
    </source>
</evidence>
<evidence type="ECO:0000313" key="4">
    <source>
        <dbReference type="Proteomes" id="UP001185873"/>
    </source>
</evidence>
<feature type="transmembrane region" description="Helical" evidence="2">
    <location>
        <begin position="48"/>
        <end position="71"/>
    </location>
</feature>
<comment type="caution">
    <text evidence="3">The sequence shown here is derived from an EMBL/GenBank/DDBJ whole genome shotgun (WGS) entry which is preliminary data.</text>
</comment>
<evidence type="ECO:0000313" key="3">
    <source>
        <dbReference type="EMBL" id="MDV6299205.1"/>
    </source>
</evidence>
<dbReference type="AlphaFoldDB" id="A0AAE4TZG0"/>
<keyword evidence="2" id="KW-1133">Transmembrane helix</keyword>
<evidence type="ECO:0000256" key="1">
    <source>
        <dbReference type="SAM" id="MobiDB-lite"/>
    </source>
</evidence>
<feature type="transmembrane region" description="Helical" evidence="2">
    <location>
        <begin position="108"/>
        <end position="131"/>
    </location>
</feature>